<evidence type="ECO:0000256" key="13">
    <source>
        <dbReference type="ARBA" id="ARBA00041418"/>
    </source>
</evidence>
<dbReference type="Proteomes" id="UP000184071">
    <property type="component" value="Unassembled WGS sequence"/>
</dbReference>
<evidence type="ECO:0000256" key="15">
    <source>
        <dbReference type="ARBA" id="ARBA00049902"/>
    </source>
</evidence>
<feature type="transmembrane region" description="Helical" evidence="17">
    <location>
        <begin position="308"/>
        <end position="329"/>
    </location>
</feature>
<organism evidence="18 19">
    <name type="scientific">Flavobacterium defluvii</name>
    <dbReference type="NCBI Taxonomy" id="370979"/>
    <lineage>
        <taxon>Bacteria</taxon>
        <taxon>Pseudomonadati</taxon>
        <taxon>Bacteroidota</taxon>
        <taxon>Flavobacteriia</taxon>
        <taxon>Flavobacteriales</taxon>
        <taxon>Flavobacteriaceae</taxon>
        <taxon>Flavobacterium</taxon>
    </lineage>
</organism>
<evidence type="ECO:0000256" key="14">
    <source>
        <dbReference type="ARBA" id="ARBA00044770"/>
    </source>
</evidence>
<dbReference type="PANTHER" id="PTHR30474:SF2">
    <property type="entry name" value="PEPTIDOGLYCAN GLYCOSYLTRANSFERASE FTSW-RELATED"/>
    <property type="match status" value="1"/>
</dbReference>
<accession>A0A1M5EEJ7</accession>
<keyword evidence="18" id="KW-0131">Cell cycle</keyword>
<evidence type="ECO:0000256" key="1">
    <source>
        <dbReference type="ARBA" id="ARBA00004141"/>
    </source>
</evidence>
<evidence type="ECO:0000256" key="17">
    <source>
        <dbReference type="SAM" id="Phobius"/>
    </source>
</evidence>
<evidence type="ECO:0000256" key="11">
    <source>
        <dbReference type="ARBA" id="ARBA00038053"/>
    </source>
</evidence>
<evidence type="ECO:0000256" key="3">
    <source>
        <dbReference type="ARBA" id="ARBA00022679"/>
    </source>
</evidence>
<feature type="transmembrane region" description="Helical" evidence="17">
    <location>
        <begin position="174"/>
        <end position="201"/>
    </location>
</feature>
<evidence type="ECO:0000256" key="8">
    <source>
        <dbReference type="ARBA" id="ARBA00023136"/>
    </source>
</evidence>
<dbReference type="Pfam" id="PF01098">
    <property type="entry name" value="FTSW_RODA_SPOVE"/>
    <property type="match status" value="1"/>
</dbReference>
<evidence type="ECO:0000313" key="18">
    <source>
        <dbReference type="EMBL" id="SHF77580.1"/>
    </source>
</evidence>
<dbReference type="GO" id="GO:0015648">
    <property type="term" value="F:lipid-linked peptidoglycan transporter activity"/>
    <property type="evidence" value="ECO:0007669"/>
    <property type="project" value="TreeGrafter"/>
</dbReference>
<reference evidence="19" key="1">
    <citation type="submission" date="2016-11" db="EMBL/GenBank/DDBJ databases">
        <authorList>
            <person name="Varghese N."/>
            <person name="Submissions S."/>
        </authorList>
    </citation>
    <scope>NUCLEOTIDE SEQUENCE [LARGE SCALE GENOMIC DNA]</scope>
    <source>
        <strain evidence="19">DSM 17963</strain>
    </source>
</reference>
<dbReference type="GO" id="GO:0008955">
    <property type="term" value="F:peptidoglycan glycosyltransferase activity"/>
    <property type="evidence" value="ECO:0007669"/>
    <property type="project" value="UniProtKB-EC"/>
</dbReference>
<evidence type="ECO:0000256" key="12">
    <source>
        <dbReference type="ARBA" id="ARBA00041185"/>
    </source>
</evidence>
<evidence type="ECO:0000256" key="2">
    <source>
        <dbReference type="ARBA" id="ARBA00022676"/>
    </source>
</evidence>
<keyword evidence="5" id="KW-0133">Cell shape</keyword>
<comment type="subcellular location">
    <subcellularLocation>
        <location evidence="1">Membrane</location>
        <topology evidence="1">Multi-pass membrane protein</topology>
    </subcellularLocation>
</comment>
<evidence type="ECO:0000313" key="19">
    <source>
        <dbReference type="Proteomes" id="UP000184071"/>
    </source>
</evidence>
<keyword evidence="8 17" id="KW-0472">Membrane</keyword>
<evidence type="ECO:0000256" key="16">
    <source>
        <dbReference type="SAM" id="Coils"/>
    </source>
</evidence>
<dbReference type="EMBL" id="FQWC01000001">
    <property type="protein sequence ID" value="SHF77580.1"/>
    <property type="molecule type" value="Genomic_DNA"/>
</dbReference>
<evidence type="ECO:0000256" key="9">
    <source>
        <dbReference type="ARBA" id="ARBA00032370"/>
    </source>
</evidence>
<proteinExistence type="inferred from homology"/>
<dbReference type="PANTHER" id="PTHR30474">
    <property type="entry name" value="CELL CYCLE PROTEIN"/>
    <property type="match status" value="1"/>
</dbReference>
<keyword evidence="7 17" id="KW-1133">Transmembrane helix</keyword>
<dbReference type="InterPro" id="IPR001182">
    <property type="entry name" value="FtsW/RodA"/>
</dbReference>
<keyword evidence="6" id="KW-0573">Peptidoglycan synthesis</keyword>
<keyword evidence="3" id="KW-0808">Transferase</keyword>
<dbReference type="GO" id="GO:0032153">
    <property type="term" value="C:cell division site"/>
    <property type="evidence" value="ECO:0007669"/>
    <property type="project" value="TreeGrafter"/>
</dbReference>
<feature type="transmembrane region" description="Helical" evidence="17">
    <location>
        <begin position="213"/>
        <end position="235"/>
    </location>
</feature>
<comment type="similarity">
    <text evidence="11">Belongs to the SEDS family. FtsW subfamily.</text>
</comment>
<evidence type="ECO:0000256" key="5">
    <source>
        <dbReference type="ARBA" id="ARBA00022960"/>
    </source>
</evidence>
<keyword evidence="16" id="KW-0175">Coiled coil</keyword>
<feature type="transmembrane region" description="Helical" evidence="17">
    <location>
        <begin position="34"/>
        <end position="59"/>
    </location>
</feature>
<feature type="transmembrane region" description="Helical" evidence="17">
    <location>
        <begin position="341"/>
        <end position="362"/>
    </location>
</feature>
<keyword evidence="4 17" id="KW-0812">Transmembrane</keyword>
<dbReference type="AlphaFoldDB" id="A0A1M5EEJ7"/>
<dbReference type="GO" id="GO:0005886">
    <property type="term" value="C:plasma membrane"/>
    <property type="evidence" value="ECO:0007669"/>
    <property type="project" value="TreeGrafter"/>
</dbReference>
<keyword evidence="19" id="KW-1185">Reference proteome</keyword>
<gene>
    <name evidence="18" type="ORF">SAMN05443663_101112</name>
</gene>
<feature type="transmembrane region" description="Helical" evidence="17">
    <location>
        <begin position="374"/>
        <end position="395"/>
    </location>
</feature>
<keyword evidence="2" id="KW-0328">Glycosyltransferase</keyword>
<protein>
    <recommendedName>
        <fullName evidence="12">Probable peptidoglycan glycosyltransferase FtsW</fullName>
        <ecNumber evidence="14">2.4.99.28</ecNumber>
    </recommendedName>
    <alternativeName>
        <fullName evidence="13">Cell division protein FtsW</fullName>
    </alternativeName>
    <alternativeName>
        <fullName evidence="10">Cell wall polymerase</fullName>
    </alternativeName>
    <alternativeName>
        <fullName evidence="9">Peptidoglycan polymerase</fullName>
    </alternativeName>
</protein>
<evidence type="ECO:0000256" key="10">
    <source>
        <dbReference type="ARBA" id="ARBA00033270"/>
    </source>
</evidence>
<dbReference type="GO" id="GO:0009252">
    <property type="term" value="P:peptidoglycan biosynthetic process"/>
    <property type="evidence" value="ECO:0007669"/>
    <property type="project" value="UniProtKB-KW"/>
</dbReference>
<evidence type="ECO:0000256" key="7">
    <source>
        <dbReference type="ARBA" id="ARBA00022989"/>
    </source>
</evidence>
<dbReference type="GO" id="GO:0051301">
    <property type="term" value="P:cell division"/>
    <property type="evidence" value="ECO:0007669"/>
    <property type="project" value="UniProtKB-KW"/>
</dbReference>
<name>A0A1M5EEJ7_9FLAO</name>
<evidence type="ECO:0000256" key="4">
    <source>
        <dbReference type="ARBA" id="ARBA00022692"/>
    </source>
</evidence>
<feature type="transmembrane region" description="Helical" evidence="17">
    <location>
        <begin position="71"/>
        <end position="89"/>
    </location>
</feature>
<dbReference type="EC" id="2.4.99.28" evidence="14"/>
<feature type="transmembrane region" description="Helical" evidence="17">
    <location>
        <begin position="128"/>
        <end position="154"/>
    </location>
</feature>
<evidence type="ECO:0000256" key="6">
    <source>
        <dbReference type="ARBA" id="ARBA00022984"/>
    </source>
</evidence>
<dbReference type="GO" id="GO:0008360">
    <property type="term" value="P:regulation of cell shape"/>
    <property type="evidence" value="ECO:0007669"/>
    <property type="project" value="UniProtKB-KW"/>
</dbReference>
<dbReference type="STRING" id="370979.SAMN05443663_101112"/>
<feature type="transmembrane region" description="Helical" evidence="17">
    <location>
        <begin position="95"/>
        <end position="116"/>
    </location>
</feature>
<comment type="catalytic activity">
    <reaction evidence="15">
        <text>[GlcNAc-(1-&gt;4)-Mur2Ac(oyl-L-Ala-gamma-D-Glu-L-Lys-D-Ala-D-Ala)](n)-di-trans,octa-cis-undecaprenyl diphosphate + beta-D-GlcNAc-(1-&gt;4)-Mur2Ac(oyl-L-Ala-gamma-D-Glu-L-Lys-D-Ala-D-Ala)-di-trans,octa-cis-undecaprenyl diphosphate = [GlcNAc-(1-&gt;4)-Mur2Ac(oyl-L-Ala-gamma-D-Glu-L-Lys-D-Ala-D-Ala)](n+1)-di-trans,octa-cis-undecaprenyl diphosphate + di-trans,octa-cis-undecaprenyl diphosphate + H(+)</text>
        <dbReference type="Rhea" id="RHEA:23708"/>
        <dbReference type="Rhea" id="RHEA-COMP:9602"/>
        <dbReference type="Rhea" id="RHEA-COMP:9603"/>
        <dbReference type="ChEBI" id="CHEBI:15378"/>
        <dbReference type="ChEBI" id="CHEBI:58405"/>
        <dbReference type="ChEBI" id="CHEBI:60033"/>
        <dbReference type="ChEBI" id="CHEBI:78435"/>
        <dbReference type="EC" id="2.4.99.28"/>
    </reaction>
</comment>
<feature type="coiled-coil region" evidence="16">
    <location>
        <begin position="395"/>
        <end position="426"/>
    </location>
</feature>
<sequence length="460" mass="51724">MFQVQHLNVKPETKKLETKQQMKELVNKLKGDRVIWSFVALLALFSFMPVFSASSNLAYIGHGTGNTLGYLVKHLAHVCIGFLIIYWVHKVPYHYFRAISKIALPVVWLLLLYTLLKGTVIAGANASRWIQVPFIGITFQTSTLAASVLFIYVARYLSKTKEENEPFQTSFIQLWVPVFITLALILPANFSTTALIFSMVMMLTFIGKYPLKYIAFIIGSGVVMLAFFLLVAKAFPDSRFFSRVSTWESRIMNFTTDKPDEDDYQIEKAKIAIASGRLGGLGPGKSVQKNFLPQSSSDFIYAIVVEEYGLVGGVSILLLYLLLLFRFVIASHKANTLFGKLVVVGLGFPMIFQAMINMAVAVELLPVTGQTLPLISSGGSSIWMTCFSLGIIISVTKKEEEIAEEQEEKERRKEALQRLIDKELAEEDLPVDEREEIYEEEAMYSIQDNSRNPMNAVLNK</sequence>
<keyword evidence="18" id="KW-0132">Cell division</keyword>